<organism evidence="2 3">
    <name type="scientific">Streptomyces viridosporus (strain ATCC 14672 / DSM 40746 / JCM 4963 / KCTC 9882 / NRRL B-12104 / FH 1290)</name>
    <name type="common">Streptomyces ghanaensis</name>
    <dbReference type="NCBI Taxonomy" id="566461"/>
    <lineage>
        <taxon>Bacteria</taxon>
        <taxon>Bacillati</taxon>
        <taxon>Actinomycetota</taxon>
        <taxon>Actinomycetes</taxon>
        <taxon>Kitasatosporales</taxon>
        <taxon>Streptomycetaceae</taxon>
        <taxon>Streptomyces</taxon>
    </lineage>
</organism>
<evidence type="ECO:0000313" key="3">
    <source>
        <dbReference type="Proteomes" id="UP000003824"/>
    </source>
</evidence>
<proteinExistence type="predicted"/>
<dbReference type="Proteomes" id="UP000003824">
    <property type="component" value="Unassembled WGS sequence"/>
</dbReference>
<accession>D6A5M3</accession>
<dbReference type="AlphaFoldDB" id="D6A5M3"/>
<evidence type="ECO:0000256" key="1">
    <source>
        <dbReference type="SAM" id="MobiDB-lite"/>
    </source>
</evidence>
<evidence type="ECO:0000313" key="2">
    <source>
        <dbReference type="EMBL" id="EFE71735.2"/>
    </source>
</evidence>
<gene>
    <name evidence="2" type="ORF">SSFG_06971</name>
</gene>
<dbReference type="EMBL" id="DS999641">
    <property type="protein sequence ID" value="EFE71735.2"/>
    <property type="molecule type" value="Genomic_DNA"/>
</dbReference>
<protein>
    <submittedName>
        <fullName evidence="2">Predicted protein</fullName>
    </submittedName>
</protein>
<reference evidence="3" key="1">
    <citation type="submission" date="2008-12" db="EMBL/GenBank/DDBJ databases">
        <title>Annotation of Streptomyces ghanaensis ATCC 14672.</title>
        <authorList>
            <consortium name="The Broad Institute Genome Sequencing Platform"/>
            <consortium name="Broad Institute Microbial Sequencing Center"/>
            <person name="Fischbach M."/>
            <person name="Ward D."/>
            <person name="Young S."/>
            <person name="Kodira C.D."/>
            <person name="Zeng Q."/>
            <person name="Koehrsen M."/>
            <person name="Godfrey P."/>
            <person name="Alvarado L."/>
            <person name="Berlin A.M."/>
            <person name="Borenstein D."/>
            <person name="Chen Z."/>
            <person name="Engels R."/>
            <person name="Freedman E."/>
            <person name="Gellesch M."/>
            <person name="Goldberg J."/>
            <person name="Griggs A."/>
            <person name="Gujja S."/>
            <person name="Heiman D.I."/>
            <person name="Hepburn T.A."/>
            <person name="Howarth C."/>
            <person name="Jen D."/>
            <person name="Larson L."/>
            <person name="Lewis B."/>
            <person name="Mehta T."/>
            <person name="Park D."/>
            <person name="Pearson M."/>
            <person name="Roberts A."/>
            <person name="Saif S."/>
            <person name="Shea T.D."/>
            <person name="Shenoy N."/>
            <person name="Sisk P."/>
            <person name="Stolte C."/>
            <person name="Sykes S.N."/>
            <person name="Walk T."/>
            <person name="White J."/>
            <person name="Yandava C."/>
            <person name="Straight P."/>
            <person name="Clardy J."/>
            <person name="Hung D."/>
            <person name="Kolter R."/>
            <person name="Mekalanos J."/>
            <person name="Walker S."/>
            <person name="Walsh C.T."/>
            <person name="Wieland B.L.C."/>
            <person name="Ilzarbe M."/>
            <person name="Galagan J."/>
            <person name="Nusbaum C."/>
            <person name="Birren B."/>
        </authorList>
    </citation>
    <scope>NUCLEOTIDE SEQUENCE [LARGE SCALE GENOMIC DNA]</scope>
    <source>
        <strain evidence="3">ATCC 14672 / DSM 40746 / JCM 4963 / KCTC 9882 / NRRL B-12104 / FH 1290</strain>
    </source>
</reference>
<name>D6A5M3_STRV1</name>
<sequence>MCPPRRRRCGKGRSRTSRVRALRVVRAVLNVRELLSSTREAGLGAHRRRMPAPVREAIGAQASKNPRTWASACRRSREDRSDGGKCCGMCDTRPRCGSIRGAGASPHSMEAQQTPNRLIL</sequence>
<feature type="compositionally biased region" description="Polar residues" evidence="1">
    <location>
        <begin position="110"/>
        <end position="120"/>
    </location>
</feature>
<feature type="region of interest" description="Disordered" evidence="1">
    <location>
        <begin position="98"/>
        <end position="120"/>
    </location>
</feature>